<dbReference type="SUPFAM" id="SSF55060">
    <property type="entry name" value="GHMP Kinase, C-terminal domain"/>
    <property type="match status" value="1"/>
</dbReference>
<dbReference type="Pfam" id="PF08544">
    <property type="entry name" value="GHMP_kinases_C"/>
    <property type="match status" value="1"/>
</dbReference>
<feature type="domain" description="Galactokinase N-terminal" evidence="8">
    <location>
        <begin position="4"/>
        <end position="36"/>
    </location>
</feature>
<dbReference type="InterPro" id="IPR014721">
    <property type="entry name" value="Ribsml_uS5_D2-typ_fold_subgr"/>
</dbReference>
<gene>
    <name evidence="9" type="ORF">ACFO5O_01900</name>
</gene>
<dbReference type="PRINTS" id="PR00473">
    <property type="entry name" value="GALCTOKINASE"/>
</dbReference>
<evidence type="ECO:0000259" key="7">
    <source>
        <dbReference type="Pfam" id="PF08544"/>
    </source>
</evidence>
<sequence length="358" mass="39383">MKSICIEAPARICLFGDHQDYLGLPVIACAINRYIRLHAVPNTSSFFNIQMPDIKAQRQILIDEPFQSLESKDFFGSALRVVRRYGCNPNQGFDIIIKSNIPINAGVSSSSALVVAWIQFLLETFGCDHEIVPQFIAELAYEAEVLEHNAPGGRMDMYTIAIGEILYIDTSKNLSFESIENPFNELILVESGVPKDTIQLLSNVKTKVSKALDIVTSRYPDFNIAYVSIEDYDQLSLVLPEQLKPYFYAAIKNHEITQKAHVEFKKEGPNLESLGLLMTAHNNILKDLLKVTVPKVDHLINIALEAGALGAKIVGSGGGGSIVVIAPSNKSKLIINTLLKAGAKKAYPVKVAKGSKRI</sequence>
<dbReference type="InterPro" id="IPR019539">
    <property type="entry name" value="GalKase_N"/>
</dbReference>
<evidence type="ECO:0000256" key="1">
    <source>
        <dbReference type="ARBA" id="ARBA00006566"/>
    </source>
</evidence>
<evidence type="ECO:0000256" key="3">
    <source>
        <dbReference type="ARBA" id="ARBA00022777"/>
    </source>
</evidence>
<keyword evidence="2" id="KW-0547">Nucleotide-binding</keyword>
<dbReference type="PIRSF" id="PIRSF000530">
    <property type="entry name" value="Galactokinase"/>
    <property type="match status" value="1"/>
</dbReference>
<dbReference type="InterPro" id="IPR006206">
    <property type="entry name" value="Mevalonate/galactokinase"/>
</dbReference>
<evidence type="ECO:0000259" key="8">
    <source>
        <dbReference type="Pfam" id="PF10509"/>
    </source>
</evidence>
<dbReference type="InterPro" id="IPR036554">
    <property type="entry name" value="GHMP_kinase_C_sf"/>
</dbReference>
<keyword evidence="5" id="KW-0119">Carbohydrate metabolism</keyword>
<dbReference type="Pfam" id="PF10509">
    <property type="entry name" value="GalKase_gal_bdg"/>
    <property type="match status" value="1"/>
</dbReference>
<protein>
    <submittedName>
        <fullName evidence="9">Mevalonate kinase</fullName>
    </submittedName>
</protein>
<proteinExistence type="inferred from homology"/>
<dbReference type="Gene3D" id="3.30.230.10">
    <property type="match status" value="1"/>
</dbReference>
<keyword evidence="3 9" id="KW-0418">Kinase</keyword>
<evidence type="ECO:0000256" key="4">
    <source>
        <dbReference type="ARBA" id="ARBA00022840"/>
    </source>
</evidence>
<keyword evidence="4" id="KW-0067">ATP-binding</keyword>
<dbReference type="Pfam" id="PF00288">
    <property type="entry name" value="GHMP_kinases_N"/>
    <property type="match status" value="1"/>
</dbReference>
<organism evidence="9 10">
    <name type="scientific">Geojedonia litorea</name>
    <dbReference type="NCBI Taxonomy" id="1268269"/>
    <lineage>
        <taxon>Bacteria</taxon>
        <taxon>Pseudomonadati</taxon>
        <taxon>Bacteroidota</taxon>
        <taxon>Flavobacteriia</taxon>
        <taxon>Flavobacteriales</taxon>
        <taxon>Flavobacteriaceae</taxon>
        <taxon>Geojedonia</taxon>
    </lineage>
</organism>
<dbReference type="SUPFAM" id="SSF54211">
    <property type="entry name" value="Ribosomal protein S5 domain 2-like"/>
    <property type="match status" value="1"/>
</dbReference>
<accession>A0ABV9MZT4</accession>
<dbReference type="PRINTS" id="PR00959">
    <property type="entry name" value="MEVGALKINASE"/>
</dbReference>
<feature type="domain" description="GHMP kinase N-terminal" evidence="6">
    <location>
        <begin position="77"/>
        <end position="163"/>
    </location>
</feature>
<dbReference type="InterPro" id="IPR013750">
    <property type="entry name" value="GHMP_kinase_C_dom"/>
</dbReference>
<comment type="similarity">
    <text evidence="1">Belongs to the GHMP kinase family. GalK subfamily.</text>
</comment>
<dbReference type="PANTHER" id="PTHR10457:SF7">
    <property type="entry name" value="GALACTOKINASE-RELATED"/>
    <property type="match status" value="1"/>
</dbReference>
<evidence type="ECO:0000256" key="2">
    <source>
        <dbReference type="ARBA" id="ARBA00022741"/>
    </source>
</evidence>
<dbReference type="Proteomes" id="UP001595953">
    <property type="component" value="Unassembled WGS sequence"/>
</dbReference>
<name>A0ABV9MZT4_9FLAO</name>
<comment type="caution">
    <text evidence="9">The sequence shown here is derived from an EMBL/GenBank/DDBJ whole genome shotgun (WGS) entry which is preliminary data.</text>
</comment>
<dbReference type="InterPro" id="IPR000705">
    <property type="entry name" value="Galactokinase"/>
</dbReference>
<dbReference type="Gene3D" id="3.30.70.890">
    <property type="entry name" value="GHMP kinase, C-terminal domain"/>
    <property type="match status" value="1"/>
</dbReference>
<keyword evidence="10" id="KW-1185">Reference proteome</keyword>
<keyword evidence="5" id="KW-0299">Galactose metabolism</keyword>
<dbReference type="InterPro" id="IPR006204">
    <property type="entry name" value="GHMP_kinase_N_dom"/>
</dbReference>
<dbReference type="InterPro" id="IPR020568">
    <property type="entry name" value="Ribosomal_Su5_D2-typ_SF"/>
</dbReference>
<reference evidence="10" key="1">
    <citation type="journal article" date="2019" name="Int. J. Syst. Evol. Microbiol.">
        <title>The Global Catalogue of Microorganisms (GCM) 10K type strain sequencing project: providing services to taxonomists for standard genome sequencing and annotation.</title>
        <authorList>
            <consortium name="The Broad Institute Genomics Platform"/>
            <consortium name="The Broad Institute Genome Sequencing Center for Infectious Disease"/>
            <person name="Wu L."/>
            <person name="Ma J."/>
        </authorList>
    </citation>
    <scope>NUCLEOTIDE SEQUENCE [LARGE SCALE GENOMIC DNA]</scope>
    <source>
        <strain evidence="10">CCUG 63682</strain>
    </source>
</reference>
<dbReference type="RefSeq" id="WP_387960401.1">
    <property type="nucleotide sequence ID" value="NZ_JBHSGP010000004.1"/>
</dbReference>
<dbReference type="EMBL" id="JBHSGP010000004">
    <property type="protein sequence ID" value="MFC4721060.1"/>
    <property type="molecule type" value="Genomic_DNA"/>
</dbReference>
<feature type="domain" description="GHMP kinase C-terminal" evidence="7">
    <location>
        <begin position="269"/>
        <end position="340"/>
    </location>
</feature>
<evidence type="ECO:0000313" key="9">
    <source>
        <dbReference type="EMBL" id="MFC4721060.1"/>
    </source>
</evidence>
<keyword evidence="3 9" id="KW-0808">Transferase</keyword>
<dbReference type="PANTHER" id="PTHR10457">
    <property type="entry name" value="MEVALONATE KINASE/GALACTOKINASE"/>
    <property type="match status" value="1"/>
</dbReference>
<evidence type="ECO:0000313" key="10">
    <source>
        <dbReference type="Proteomes" id="UP001595953"/>
    </source>
</evidence>
<dbReference type="GO" id="GO:0016301">
    <property type="term" value="F:kinase activity"/>
    <property type="evidence" value="ECO:0007669"/>
    <property type="project" value="UniProtKB-KW"/>
</dbReference>
<evidence type="ECO:0000256" key="5">
    <source>
        <dbReference type="ARBA" id="ARBA00023144"/>
    </source>
</evidence>
<evidence type="ECO:0000259" key="6">
    <source>
        <dbReference type="Pfam" id="PF00288"/>
    </source>
</evidence>